<dbReference type="CDD" id="cd00093">
    <property type="entry name" value="HTH_XRE"/>
    <property type="match status" value="1"/>
</dbReference>
<feature type="domain" description="HTH cro/C1-type" evidence="1">
    <location>
        <begin position="34"/>
        <end position="88"/>
    </location>
</feature>
<dbReference type="InterPro" id="IPR010982">
    <property type="entry name" value="Lambda_DNA-bd_dom_sf"/>
</dbReference>
<proteinExistence type="predicted"/>
<sequence length="93" mass="10232">MTRVNTLHERWSSDPAYTEAYDSMADEFAVAHALIEARTRAGLSQAELAERMETSQSVVARMESGRHLPSTRSLQRYARAVGAKLNIALVPAG</sequence>
<dbReference type="PROSITE" id="PS50943">
    <property type="entry name" value="HTH_CROC1"/>
    <property type="match status" value="1"/>
</dbReference>
<comment type="caution">
    <text evidence="2">The sequence shown here is derived from an EMBL/GenBank/DDBJ whole genome shotgun (WGS) entry which is preliminary data.</text>
</comment>
<keyword evidence="3" id="KW-1185">Reference proteome</keyword>
<dbReference type="RefSeq" id="WP_371392927.1">
    <property type="nucleotide sequence ID" value="NZ_CP163421.1"/>
</dbReference>
<accession>A0ABV9NER3</accession>
<evidence type="ECO:0000259" key="1">
    <source>
        <dbReference type="PROSITE" id="PS50943"/>
    </source>
</evidence>
<dbReference type="SMART" id="SM00530">
    <property type="entry name" value="HTH_XRE"/>
    <property type="match status" value="1"/>
</dbReference>
<evidence type="ECO:0000313" key="3">
    <source>
        <dbReference type="Proteomes" id="UP001596024"/>
    </source>
</evidence>
<evidence type="ECO:0000313" key="2">
    <source>
        <dbReference type="EMBL" id="MFC4726044.1"/>
    </source>
</evidence>
<dbReference type="Gene3D" id="1.10.260.40">
    <property type="entry name" value="lambda repressor-like DNA-binding domains"/>
    <property type="match status" value="1"/>
</dbReference>
<dbReference type="EMBL" id="JBHSGQ010000006">
    <property type="protein sequence ID" value="MFC4726044.1"/>
    <property type="molecule type" value="Genomic_DNA"/>
</dbReference>
<name>A0ABV9NER3_9PROT</name>
<dbReference type="Proteomes" id="UP001596024">
    <property type="component" value="Unassembled WGS sequence"/>
</dbReference>
<dbReference type="Pfam" id="PF01381">
    <property type="entry name" value="HTH_3"/>
    <property type="match status" value="1"/>
</dbReference>
<reference evidence="3" key="1">
    <citation type="journal article" date="2019" name="Int. J. Syst. Evol. Microbiol.">
        <title>The Global Catalogue of Microorganisms (GCM) 10K type strain sequencing project: providing services to taxonomists for standard genome sequencing and annotation.</title>
        <authorList>
            <consortium name="The Broad Institute Genomics Platform"/>
            <consortium name="The Broad Institute Genome Sequencing Center for Infectious Disease"/>
            <person name="Wu L."/>
            <person name="Ma J."/>
        </authorList>
    </citation>
    <scope>NUCLEOTIDE SEQUENCE [LARGE SCALE GENOMIC DNA]</scope>
    <source>
        <strain evidence="3">CCUG 62981</strain>
    </source>
</reference>
<gene>
    <name evidence="2" type="ORF">ACFPB0_12145</name>
</gene>
<dbReference type="SUPFAM" id="SSF47413">
    <property type="entry name" value="lambda repressor-like DNA-binding domains"/>
    <property type="match status" value="1"/>
</dbReference>
<protein>
    <submittedName>
        <fullName evidence="2">Multiprotein-bridging factor 1 family protein</fullName>
    </submittedName>
</protein>
<dbReference type="InterPro" id="IPR001387">
    <property type="entry name" value="Cro/C1-type_HTH"/>
</dbReference>
<organism evidence="2 3">
    <name type="scientific">Glycocaulis abyssi</name>
    <dbReference type="NCBI Taxonomy" id="1433403"/>
    <lineage>
        <taxon>Bacteria</taxon>
        <taxon>Pseudomonadati</taxon>
        <taxon>Pseudomonadota</taxon>
        <taxon>Alphaproteobacteria</taxon>
        <taxon>Maricaulales</taxon>
        <taxon>Maricaulaceae</taxon>
        <taxon>Glycocaulis</taxon>
    </lineage>
</organism>